<dbReference type="AlphaFoldDB" id="A0A0C5AZX2"/>
<name>A0A0C5AZX2_ECOLX</name>
<gene>
    <name evidence="1" type="ORF">EL78_p6503</name>
</gene>
<organism evidence="1">
    <name type="scientific">Escherichia coli</name>
    <dbReference type="NCBI Taxonomy" id="562"/>
    <lineage>
        <taxon>Bacteria</taxon>
        <taxon>Pseudomonadati</taxon>
        <taxon>Pseudomonadota</taxon>
        <taxon>Gammaproteobacteria</taxon>
        <taxon>Enterobacterales</taxon>
        <taxon>Enterobacteriaceae</taxon>
        <taxon>Escherichia</taxon>
    </lineage>
</organism>
<dbReference type="EMBL" id="KM107845">
    <property type="protein sequence ID" value="AJL34532.1"/>
    <property type="molecule type" value="Genomic_DNA"/>
</dbReference>
<sequence length="42" mass="5043">MRDRVSRGWIVVYWCRGACNGMMARLKKKTRPGRRVVFLKLF</sequence>
<reference evidence="1" key="1">
    <citation type="submission" date="2014-07" db="EMBL/GenBank/DDBJ databases">
        <title>Complete sequence of probiotic Symbioflor2 E. coli strain G3/10 and draft sequences of Symbioflor2 strains G1/2, G4/9, G5, G6/7 and G8.</title>
        <authorList>
            <person name="Zschuettig A."/>
            <person name="Auerbach C."/>
            <person name="Meltke S."/>
            <person name="Eichhorn C."/>
            <person name="Brandt M."/>
            <person name="Blom J."/>
            <person name="Goesmann A."/>
            <person name="Jarek M."/>
            <person name="Scharfe M."/>
            <person name="Zimmermann K."/>
            <person name="Wassenaar T.M."/>
            <person name="Gunzer F."/>
        </authorList>
    </citation>
    <scope>NUCLEOTIDE SEQUENCE</scope>
    <source>
        <strain evidence="1">G5</strain>
        <plasmid evidence="1">pSYM9</plasmid>
    </source>
</reference>
<proteinExistence type="predicted"/>
<protein>
    <submittedName>
        <fullName evidence="1">Uncharacterized protein</fullName>
    </submittedName>
</protein>
<keyword evidence="1" id="KW-0614">Plasmid</keyword>
<evidence type="ECO:0000313" key="1">
    <source>
        <dbReference type="EMBL" id="AJL34532.1"/>
    </source>
</evidence>
<accession>A0A0C5AZX2</accession>
<geneLocation type="plasmid" evidence="1">
    <name>pSYM9</name>
</geneLocation>